<dbReference type="PANTHER" id="PTHR43618">
    <property type="entry name" value="7-ALPHA-HYDROXYSTEROID DEHYDROGENASE"/>
    <property type="match status" value="1"/>
</dbReference>
<dbReference type="AlphaFoldDB" id="A0A1F5L1T1"/>
<name>A0A1F5L1T1_PENAI</name>
<proteinExistence type="inferred from homology"/>
<dbReference type="Pfam" id="PF00106">
    <property type="entry name" value="adh_short"/>
    <property type="match status" value="1"/>
</dbReference>
<dbReference type="InterPro" id="IPR036291">
    <property type="entry name" value="NAD(P)-bd_dom_sf"/>
</dbReference>
<accession>A0A1F5L1T1</accession>
<dbReference type="RefSeq" id="XP_022482646.1">
    <property type="nucleotide sequence ID" value="XM_022637492.1"/>
</dbReference>
<dbReference type="CDD" id="cd05233">
    <property type="entry name" value="SDR_c"/>
    <property type="match status" value="1"/>
</dbReference>
<dbReference type="STRING" id="1835702.A0A1F5L1T1"/>
<sequence length="268" mass="28863">MARALAANGAEKVFIIGRREERLFETARSACDGKIIAVPGDVTSKASLQEAFNRVKAETARIDLLIANSGVSGPLLPAKGDAAGNQSTLSEFREFFWSIPMEEYTQIFHVNVTGAFYTVLAFLPLLEASNQMPRSPDQPRPQVIVTSSAAGFLRNDMGGYAYSCSKAGLTHLAKMLAFTLCHHDIRVNAIAPGIFETEMVSGYFHQHGIQRATDEGSLPKTMIPLGRCGGETDIAGIILWMAGKAGAYLNSNIVISDGGMLNLMPCSF</sequence>
<dbReference type="Gene3D" id="3.40.50.720">
    <property type="entry name" value="NAD(P)-binding Rossmann-like Domain"/>
    <property type="match status" value="1"/>
</dbReference>
<evidence type="ECO:0000256" key="3">
    <source>
        <dbReference type="ARBA" id="ARBA00023002"/>
    </source>
</evidence>
<dbReference type="InterPro" id="IPR002347">
    <property type="entry name" value="SDR_fam"/>
</dbReference>
<dbReference type="PROSITE" id="PS00061">
    <property type="entry name" value="ADH_SHORT"/>
    <property type="match status" value="1"/>
</dbReference>
<organism evidence="4 5">
    <name type="scientific">Penicillium arizonense</name>
    <dbReference type="NCBI Taxonomy" id="1835702"/>
    <lineage>
        <taxon>Eukaryota</taxon>
        <taxon>Fungi</taxon>
        <taxon>Dikarya</taxon>
        <taxon>Ascomycota</taxon>
        <taxon>Pezizomycotina</taxon>
        <taxon>Eurotiomycetes</taxon>
        <taxon>Eurotiomycetidae</taxon>
        <taxon>Eurotiales</taxon>
        <taxon>Aspergillaceae</taxon>
        <taxon>Penicillium</taxon>
    </lineage>
</organism>
<dbReference type="EMBL" id="LXJU01000056">
    <property type="protein sequence ID" value="OGE47183.1"/>
    <property type="molecule type" value="Genomic_DNA"/>
</dbReference>
<dbReference type="InterPro" id="IPR052178">
    <property type="entry name" value="Sec_Metab_Biosynth_SDR"/>
</dbReference>
<keyword evidence="2" id="KW-0521">NADP</keyword>
<keyword evidence="5" id="KW-1185">Reference proteome</keyword>
<evidence type="ECO:0000313" key="5">
    <source>
        <dbReference type="Proteomes" id="UP000177622"/>
    </source>
</evidence>
<evidence type="ECO:0000256" key="2">
    <source>
        <dbReference type="ARBA" id="ARBA00022857"/>
    </source>
</evidence>
<keyword evidence="3" id="KW-0560">Oxidoreductase</keyword>
<dbReference type="GeneID" id="34582226"/>
<dbReference type="GO" id="GO:0016491">
    <property type="term" value="F:oxidoreductase activity"/>
    <property type="evidence" value="ECO:0007669"/>
    <property type="project" value="UniProtKB-KW"/>
</dbReference>
<comment type="caution">
    <text evidence="4">The sequence shown here is derived from an EMBL/GenBank/DDBJ whole genome shotgun (WGS) entry which is preliminary data.</text>
</comment>
<gene>
    <name evidence="4" type="ORF">PENARI_c056G07245</name>
</gene>
<comment type="similarity">
    <text evidence="1">Belongs to the short-chain dehydrogenases/reductases (SDR) family.</text>
</comment>
<dbReference type="SUPFAM" id="SSF51735">
    <property type="entry name" value="NAD(P)-binding Rossmann-fold domains"/>
    <property type="match status" value="1"/>
</dbReference>
<dbReference type="InterPro" id="IPR020904">
    <property type="entry name" value="Sc_DH/Rdtase_CS"/>
</dbReference>
<evidence type="ECO:0008006" key="6">
    <source>
        <dbReference type="Google" id="ProtNLM"/>
    </source>
</evidence>
<evidence type="ECO:0000256" key="1">
    <source>
        <dbReference type="ARBA" id="ARBA00006484"/>
    </source>
</evidence>
<reference evidence="4 5" key="1">
    <citation type="journal article" date="2016" name="Sci. Rep.">
        <title>Penicillium arizonense, a new, genome sequenced fungal species, reveals a high chemical diversity in secreted metabolites.</title>
        <authorList>
            <person name="Grijseels S."/>
            <person name="Nielsen J.C."/>
            <person name="Randelovic M."/>
            <person name="Nielsen J."/>
            <person name="Nielsen K.F."/>
            <person name="Workman M."/>
            <person name="Frisvad J.C."/>
        </authorList>
    </citation>
    <scope>NUCLEOTIDE SEQUENCE [LARGE SCALE GENOMIC DNA]</scope>
    <source>
        <strain evidence="4 5">CBS 141311</strain>
    </source>
</reference>
<dbReference type="PRINTS" id="PR00081">
    <property type="entry name" value="GDHRDH"/>
</dbReference>
<dbReference type="Proteomes" id="UP000177622">
    <property type="component" value="Unassembled WGS sequence"/>
</dbReference>
<dbReference type="PANTHER" id="PTHR43618:SF18">
    <property type="entry name" value="SHORT CHAIN DEHYDROGENASE_REDUCTASE FAMILY (AFU_ORTHOLOGUE AFUA_5G12480)"/>
    <property type="match status" value="1"/>
</dbReference>
<evidence type="ECO:0000313" key="4">
    <source>
        <dbReference type="EMBL" id="OGE47183.1"/>
    </source>
</evidence>
<dbReference type="OrthoDB" id="2962696at2759"/>
<protein>
    <recommendedName>
        <fullName evidence="6">Ketoreductase (KR) domain-containing protein</fullName>
    </recommendedName>
</protein>